<reference evidence="3" key="1">
    <citation type="submission" date="2020-03" db="EMBL/GenBank/DDBJ databases">
        <title>Intra-Species Differences in Population Size shape Life History and Genome Evolution.</title>
        <authorList>
            <person name="Willemsen D."/>
            <person name="Cui R."/>
            <person name="Valenzano D.R."/>
        </authorList>
    </citation>
    <scope>NUCLEOTIDE SEQUENCE</scope>
    <source>
        <strain evidence="3">GRZ</strain>
        <tissue evidence="3">Whole</tissue>
    </source>
</reference>
<keyword evidence="2" id="KW-1133">Transmembrane helix</keyword>
<gene>
    <name evidence="3" type="ORF">G4P62_005153</name>
</gene>
<sequence length="226" mass="25532">MEGHEEAVEFYESTMEGLEEAAGVDNEYMTMDTEQWADNNDTPDRLGSENGQITDSRAQRQDRGLGGKRKDVNKVRNTANVALPLPNRYMTIRVPPPNVNKAAGKKDQLVVFRLTAVWLVVMCFLLIVALVVLSFVYSRLAGINADVNNKVTNLIQENYNLKGAGLLSMFSETFYISSTDWPTRDNLSIVSHHVLEKYVEKGMFFLYSSSAVNETFYNQSTWFCTC</sequence>
<accession>A0A9D2YSB0</accession>
<name>A0A9D2YSB0_NOTFU</name>
<feature type="transmembrane region" description="Helical" evidence="2">
    <location>
        <begin position="110"/>
        <end position="137"/>
    </location>
</feature>
<proteinExistence type="predicted"/>
<dbReference type="OMA" id="FYESTME"/>
<dbReference type="AlphaFoldDB" id="A0A9D2YSB0"/>
<keyword evidence="2" id="KW-0472">Membrane</keyword>
<organism evidence="3 4">
    <name type="scientific">Nothobranchius furzeri</name>
    <name type="common">Turquoise killifish</name>
    <dbReference type="NCBI Taxonomy" id="105023"/>
    <lineage>
        <taxon>Eukaryota</taxon>
        <taxon>Metazoa</taxon>
        <taxon>Chordata</taxon>
        <taxon>Craniata</taxon>
        <taxon>Vertebrata</taxon>
        <taxon>Euteleostomi</taxon>
        <taxon>Actinopterygii</taxon>
        <taxon>Neopterygii</taxon>
        <taxon>Teleostei</taxon>
        <taxon>Neoteleostei</taxon>
        <taxon>Acanthomorphata</taxon>
        <taxon>Ovalentaria</taxon>
        <taxon>Atherinomorphae</taxon>
        <taxon>Cyprinodontiformes</taxon>
        <taxon>Nothobranchiidae</taxon>
        <taxon>Nothobranchius</taxon>
    </lineage>
</organism>
<dbReference type="Proteomes" id="UP000822369">
    <property type="component" value="Chromosome 3"/>
</dbReference>
<evidence type="ECO:0000313" key="4">
    <source>
        <dbReference type="Proteomes" id="UP000822369"/>
    </source>
</evidence>
<comment type="caution">
    <text evidence="3">The sequence shown here is derived from an EMBL/GenBank/DDBJ whole genome shotgun (WGS) entry which is preliminary data.</text>
</comment>
<evidence type="ECO:0000313" key="3">
    <source>
        <dbReference type="EMBL" id="KAF7226096.1"/>
    </source>
</evidence>
<feature type="compositionally biased region" description="Basic and acidic residues" evidence="1">
    <location>
        <begin position="57"/>
        <end position="71"/>
    </location>
</feature>
<feature type="region of interest" description="Disordered" evidence="1">
    <location>
        <begin position="36"/>
        <end position="71"/>
    </location>
</feature>
<dbReference type="KEGG" id="nfu:107378758"/>
<keyword evidence="2" id="KW-0812">Transmembrane</keyword>
<evidence type="ECO:0000256" key="2">
    <source>
        <dbReference type="SAM" id="Phobius"/>
    </source>
</evidence>
<protein>
    <submittedName>
        <fullName evidence="3">LOC107378758-like protein</fullName>
    </submittedName>
</protein>
<dbReference type="EMBL" id="JAAVVJ010000003">
    <property type="protein sequence ID" value="KAF7226096.1"/>
    <property type="molecule type" value="Genomic_DNA"/>
</dbReference>
<evidence type="ECO:0000256" key="1">
    <source>
        <dbReference type="SAM" id="MobiDB-lite"/>
    </source>
</evidence>